<comment type="function">
    <text evidence="1 10">Controls the rotational direction of flagella during chemotaxis.</text>
</comment>
<accession>S9QX27</accession>
<evidence type="ECO:0000256" key="9">
    <source>
        <dbReference type="ARBA" id="ARBA00023136"/>
    </source>
</evidence>
<evidence type="ECO:0000313" key="12">
    <source>
        <dbReference type="EMBL" id="EPX84163.1"/>
    </source>
</evidence>
<dbReference type="STRING" id="1123069.ruthe_02373"/>
<keyword evidence="8" id="KW-1133">Transmembrane helix</keyword>
<sequence>MKALLLPIGLLALGTAGGVGAGYLLAPSADPAGEHAPEAVCPSPGQPVAAAAPPPPAPEGHGAAPGARDYVRLANQFVVPVVHEGRVAALVLLSLSVETAAGQEEAVRAIEPRLRDGLLQVLFDHANAGGFEGVFTAASAMRSLRAALLAAAREQSGGLVTDVLVTDLVRQDV</sequence>
<gene>
    <name evidence="12" type="ORF">ruthe_02373</name>
</gene>
<evidence type="ECO:0000256" key="7">
    <source>
        <dbReference type="ARBA" id="ARBA00022779"/>
    </source>
</evidence>
<name>S9QX27_9RHOB</name>
<keyword evidence="13" id="KW-1185">Reference proteome</keyword>
<evidence type="ECO:0000256" key="1">
    <source>
        <dbReference type="ARBA" id="ARBA00002254"/>
    </source>
</evidence>
<dbReference type="Pfam" id="PF03748">
    <property type="entry name" value="FliL"/>
    <property type="match status" value="1"/>
</dbReference>
<keyword evidence="10" id="KW-0997">Cell inner membrane</keyword>
<keyword evidence="12" id="KW-0282">Flagellum</keyword>
<evidence type="ECO:0000256" key="4">
    <source>
        <dbReference type="ARBA" id="ARBA00022475"/>
    </source>
</evidence>
<evidence type="ECO:0000256" key="11">
    <source>
        <dbReference type="SAM" id="MobiDB-lite"/>
    </source>
</evidence>
<dbReference type="PATRIC" id="fig|1123069.3.peg.2349"/>
<comment type="caution">
    <text evidence="12">The sequence shown here is derived from an EMBL/GenBank/DDBJ whole genome shotgun (WGS) entry which is preliminary data.</text>
</comment>
<keyword evidence="4" id="KW-1003">Cell membrane</keyword>
<dbReference type="AlphaFoldDB" id="S9QX27"/>
<dbReference type="GO" id="GO:0005886">
    <property type="term" value="C:plasma membrane"/>
    <property type="evidence" value="ECO:0007669"/>
    <property type="project" value="UniProtKB-SubCell"/>
</dbReference>
<dbReference type="GO" id="GO:0006935">
    <property type="term" value="P:chemotaxis"/>
    <property type="evidence" value="ECO:0007669"/>
    <property type="project" value="UniProtKB-KW"/>
</dbReference>
<comment type="subcellular location">
    <subcellularLocation>
        <location evidence="10">Cell inner membrane</location>
    </subcellularLocation>
    <subcellularLocation>
        <location evidence="2">Cell membrane</location>
        <topology evidence="2">Single-pass membrane protein</topology>
    </subcellularLocation>
</comment>
<feature type="compositionally biased region" description="Low complexity" evidence="11">
    <location>
        <begin position="42"/>
        <end position="51"/>
    </location>
</feature>
<dbReference type="InterPro" id="IPR005503">
    <property type="entry name" value="FliL"/>
</dbReference>
<reference evidence="12 13" key="1">
    <citation type="journal article" date="2013" name="Stand. Genomic Sci.">
        <title>Genome sequence of the reddish-pigmented Rubellimicrobium thermophilum type strain (DSM 16684(T)), a member of the Roseobacter clade.</title>
        <authorList>
            <person name="Fiebig A."/>
            <person name="Riedel T."/>
            <person name="Gronow S."/>
            <person name="Petersen J."/>
            <person name="Klenk H.P."/>
            <person name="Goker M."/>
        </authorList>
    </citation>
    <scope>NUCLEOTIDE SEQUENCE [LARGE SCALE GENOMIC DNA]</scope>
    <source>
        <strain evidence="12 13">DSM 16684</strain>
    </source>
</reference>
<comment type="similarity">
    <text evidence="3 10">Belongs to the FliL family.</text>
</comment>
<dbReference type="GO" id="GO:0009425">
    <property type="term" value="C:bacterial-type flagellum basal body"/>
    <property type="evidence" value="ECO:0007669"/>
    <property type="project" value="InterPro"/>
</dbReference>
<dbReference type="HOGENOM" id="CLU_129826_0_0_5"/>
<keyword evidence="5 10" id="KW-0145">Chemotaxis</keyword>
<dbReference type="Proteomes" id="UP000015346">
    <property type="component" value="Unassembled WGS sequence"/>
</dbReference>
<organism evidence="12 13">
    <name type="scientific">Rubellimicrobium thermophilum DSM 16684</name>
    <dbReference type="NCBI Taxonomy" id="1123069"/>
    <lineage>
        <taxon>Bacteria</taxon>
        <taxon>Pseudomonadati</taxon>
        <taxon>Pseudomonadota</taxon>
        <taxon>Alphaproteobacteria</taxon>
        <taxon>Rhodobacterales</taxon>
        <taxon>Roseobacteraceae</taxon>
        <taxon>Rubellimicrobium</taxon>
    </lineage>
</organism>
<dbReference type="GO" id="GO:0071973">
    <property type="term" value="P:bacterial-type flagellum-dependent cell motility"/>
    <property type="evidence" value="ECO:0007669"/>
    <property type="project" value="InterPro"/>
</dbReference>
<evidence type="ECO:0000256" key="5">
    <source>
        <dbReference type="ARBA" id="ARBA00022500"/>
    </source>
</evidence>
<keyword evidence="12" id="KW-0969">Cilium</keyword>
<keyword evidence="6" id="KW-0812">Transmembrane</keyword>
<dbReference type="RefSeq" id="WP_021098455.1">
    <property type="nucleotide sequence ID" value="NZ_KE557322.1"/>
</dbReference>
<evidence type="ECO:0000313" key="13">
    <source>
        <dbReference type="Proteomes" id="UP000015346"/>
    </source>
</evidence>
<dbReference type="OrthoDB" id="7864548at2"/>
<feature type="region of interest" description="Disordered" evidence="11">
    <location>
        <begin position="34"/>
        <end position="64"/>
    </location>
</feature>
<evidence type="ECO:0000256" key="6">
    <source>
        <dbReference type="ARBA" id="ARBA00022692"/>
    </source>
</evidence>
<dbReference type="EMBL" id="AOLV01000028">
    <property type="protein sequence ID" value="EPX84163.1"/>
    <property type="molecule type" value="Genomic_DNA"/>
</dbReference>
<evidence type="ECO:0000256" key="2">
    <source>
        <dbReference type="ARBA" id="ARBA00004162"/>
    </source>
</evidence>
<keyword evidence="7 10" id="KW-0283">Flagellar rotation</keyword>
<protein>
    <recommendedName>
        <fullName evidence="10">Flagellar protein FliL</fullName>
    </recommendedName>
</protein>
<evidence type="ECO:0000256" key="3">
    <source>
        <dbReference type="ARBA" id="ARBA00008281"/>
    </source>
</evidence>
<evidence type="ECO:0000256" key="8">
    <source>
        <dbReference type="ARBA" id="ARBA00022989"/>
    </source>
</evidence>
<evidence type="ECO:0000256" key="10">
    <source>
        <dbReference type="RuleBase" id="RU364125"/>
    </source>
</evidence>
<keyword evidence="12" id="KW-0966">Cell projection</keyword>
<keyword evidence="9 10" id="KW-0472">Membrane</keyword>
<proteinExistence type="inferred from homology"/>